<feature type="compositionally biased region" description="Basic residues" evidence="1">
    <location>
        <begin position="379"/>
        <end position="390"/>
    </location>
</feature>
<reference evidence="2 3" key="1">
    <citation type="submission" date="2024-09" db="EMBL/GenBank/DDBJ databases">
        <title>Chromosome-scale assembly of Riccia fluitans.</title>
        <authorList>
            <person name="Paukszto L."/>
            <person name="Sawicki J."/>
            <person name="Karawczyk K."/>
            <person name="Piernik-Szablinska J."/>
            <person name="Szczecinska M."/>
            <person name="Mazdziarz M."/>
        </authorList>
    </citation>
    <scope>NUCLEOTIDE SEQUENCE [LARGE SCALE GENOMIC DNA]</scope>
    <source>
        <strain evidence="2">Rf_01</strain>
        <tissue evidence="2">Aerial parts of the thallus</tissue>
    </source>
</reference>
<sequence>MFHPQVDIEEKLTSDLRYLRPGFEGFFDGWWRHVEILEKKGRLYRVKFADMEEGEEKVWLKLSQLRLRTKKAVSVECGILVTSGRDVAVAGLNSGSSKGFRFLPEALYDARITRVTKPPQPHPRYSCTCKFVVRLYSVGEDEDPCSQERKWHSVKSSDLDVSMSNIRLLRRLGDFVTLEEVLKAHLNETQIVGNWSVNDIYLSNVSLTYEDDPSFADTPLPFPGSVQFEIDKNRRGKEVRDGFNPEKHAAPAPVLGARNVSCANCNGLVPCSDHRGGGAAELSGFATSNQLRTKARAPDRENARSRRDQDLGGSGRKTDRDLEETPVNRLKQRDSAQLSRPLHENPSEEITSGKVDKGRVAEADDDDDEEDDYNFGPRMRPHRYLTRRRCRSPDEGKEKKDTRRKPSRKSQMIIDPDSSSSSEASSDYEVAEDSVSVDGSSDGDQTRRKRATTTFRRNTRDAPNSNGKVAAEKYRKKERSLWTTNRPVRKAAKKEEERRHVESAVGRRRKEDSSISSPSQGAEKFQRPHDNSNGRKDPPEGETRGRSSFSSREDEDEEGSPTNKKRDHHEQQVEFASKHQHAQEKIAEKLLQPTRRKRGRPRKDTSIRITDIKVTNQQQQPRPGGRPVKKSSRFSNDSSVRRTIPTRMSQREKESNPKAKTSSEFKTSVIIDLDDYSSDDKEESAPPVAKAKVKIEVEVPVKTATAPLVGVDLPSERLNGETRTRESNDGSDKISSPEIHEDGPEKSNSSERLDVLEADDTNPETPREEKKSSSSGSCPDSKQAKAASTFKQRPLYLDVLGDDSGVDARVADVEQVDNPSEDNREPVPVPKSDATVSGFK</sequence>
<name>A0ABD1Z4F1_9MARC</name>
<feature type="compositionally biased region" description="Acidic residues" evidence="1">
    <location>
        <begin position="363"/>
        <end position="373"/>
    </location>
</feature>
<feature type="compositionally biased region" description="Basic and acidic residues" evidence="1">
    <location>
        <begin position="493"/>
        <end position="502"/>
    </location>
</feature>
<keyword evidence="3" id="KW-1185">Reference proteome</keyword>
<accession>A0ABD1Z4F1</accession>
<feature type="compositionally biased region" description="Basic and acidic residues" evidence="1">
    <location>
        <begin position="391"/>
        <end position="401"/>
    </location>
</feature>
<dbReference type="Proteomes" id="UP001605036">
    <property type="component" value="Unassembled WGS sequence"/>
</dbReference>
<dbReference type="EMBL" id="JBHFFA010000002">
    <property type="protein sequence ID" value="KAL2642656.1"/>
    <property type="molecule type" value="Genomic_DNA"/>
</dbReference>
<organism evidence="2 3">
    <name type="scientific">Riccia fluitans</name>
    <dbReference type="NCBI Taxonomy" id="41844"/>
    <lineage>
        <taxon>Eukaryota</taxon>
        <taxon>Viridiplantae</taxon>
        <taxon>Streptophyta</taxon>
        <taxon>Embryophyta</taxon>
        <taxon>Marchantiophyta</taxon>
        <taxon>Marchantiopsida</taxon>
        <taxon>Marchantiidae</taxon>
        <taxon>Marchantiales</taxon>
        <taxon>Ricciaceae</taxon>
        <taxon>Riccia</taxon>
    </lineage>
</organism>
<evidence type="ECO:0000313" key="3">
    <source>
        <dbReference type="Proteomes" id="UP001605036"/>
    </source>
</evidence>
<feature type="region of interest" description="Disordered" evidence="1">
    <location>
        <begin position="282"/>
        <end position="794"/>
    </location>
</feature>
<proteinExistence type="predicted"/>
<gene>
    <name evidence="2" type="ORF">R1flu_010243</name>
</gene>
<evidence type="ECO:0000313" key="2">
    <source>
        <dbReference type="EMBL" id="KAL2642656.1"/>
    </source>
</evidence>
<feature type="compositionally biased region" description="Acidic residues" evidence="1">
    <location>
        <begin position="672"/>
        <end position="682"/>
    </location>
</feature>
<comment type="caution">
    <text evidence="2">The sequence shown here is derived from an EMBL/GenBank/DDBJ whole genome shotgun (WGS) entry which is preliminary data.</text>
</comment>
<feature type="compositionally biased region" description="Basic and acidic residues" evidence="1">
    <location>
        <begin position="524"/>
        <end position="545"/>
    </location>
</feature>
<feature type="region of interest" description="Disordered" evidence="1">
    <location>
        <begin position="814"/>
        <end position="840"/>
    </location>
</feature>
<evidence type="ECO:0000256" key="1">
    <source>
        <dbReference type="SAM" id="MobiDB-lite"/>
    </source>
</evidence>
<protein>
    <submittedName>
        <fullName evidence="2">Uncharacterized protein</fullName>
    </submittedName>
</protein>
<feature type="compositionally biased region" description="Basic and acidic residues" evidence="1">
    <location>
        <begin position="649"/>
        <end position="663"/>
    </location>
</feature>
<feature type="compositionally biased region" description="Basic and acidic residues" evidence="1">
    <location>
        <begin position="714"/>
        <end position="732"/>
    </location>
</feature>
<feature type="compositionally biased region" description="Low complexity" evidence="1">
    <location>
        <begin position="417"/>
        <end position="443"/>
    </location>
</feature>
<feature type="compositionally biased region" description="Low complexity" evidence="1">
    <location>
        <begin position="617"/>
        <end position="626"/>
    </location>
</feature>
<feature type="compositionally biased region" description="Basic and acidic residues" evidence="1">
    <location>
        <begin position="296"/>
        <end position="320"/>
    </location>
</feature>
<feature type="compositionally biased region" description="Basic and acidic residues" evidence="1">
    <location>
        <begin position="738"/>
        <end position="755"/>
    </location>
</feature>
<dbReference type="AlphaFoldDB" id="A0ABD1Z4F1"/>